<dbReference type="GeneID" id="113215294"/>
<keyword evidence="1" id="KW-1185">Reference proteome</keyword>
<gene>
    <name evidence="2" type="primary">LOC113215294</name>
</gene>
<dbReference type="RefSeq" id="XP_026290688.1">
    <property type="nucleotide sequence ID" value="XM_026434903.2"/>
</dbReference>
<dbReference type="Pfam" id="PF10184">
    <property type="entry name" value="DUF2358"/>
    <property type="match status" value="1"/>
</dbReference>
<sequence length="366" mass="41616">MIKHGSGMASCLKYVTSKVPSVVPLVVRHHVSVCSRQISRHSVSSPLLQETNGRGEFPSSTLPLDHQSFGSTTFKQGKTLTVHCDSDVIRYISYLIFDCEDNRTSSIRLPTTLCQCATSSYGVPNIGTPVDFKSNVVFNDPKYSQFDIKKHKETALCNSRSDDPNLSSGNKLTELHLKQLNSSSNTKSEDPFQPPSEGQLDNIVQTLSTDLPNFFTRFFNIKIYHPNIILEDNIRGRRFSGRDQYNLQAKLLYLIGHLRFLFIRLDVLKITAHPEDGTVKVRWKINVIRLSKIFRIKFWDLAKYIQESEQTWIDGFSTYYVKGDGLVHKHVADKMIPDPHQIVKKSESAKPPIVPQPLAYSDRNKM</sequence>
<evidence type="ECO:0000313" key="2">
    <source>
        <dbReference type="RefSeq" id="XP_026290688.1"/>
    </source>
</evidence>
<accession>A0A6J1TBL5</accession>
<protein>
    <submittedName>
        <fullName evidence="2">Uncharacterized protein LOC113215294 isoform X1</fullName>
    </submittedName>
</protein>
<evidence type="ECO:0000313" key="1">
    <source>
        <dbReference type="Proteomes" id="UP000504606"/>
    </source>
</evidence>
<dbReference type="AlphaFoldDB" id="A0A6J1TBL5"/>
<proteinExistence type="predicted"/>
<name>A0A6J1TBL5_FRAOC</name>
<dbReference type="KEGG" id="foc:113215294"/>
<organism evidence="1 2">
    <name type="scientific">Frankliniella occidentalis</name>
    <name type="common">Western flower thrips</name>
    <name type="synonym">Euthrips occidentalis</name>
    <dbReference type="NCBI Taxonomy" id="133901"/>
    <lineage>
        <taxon>Eukaryota</taxon>
        <taxon>Metazoa</taxon>
        <taxon>Ecdysozoa</taxon>
        <taxon>Arthropoda</taxon>
        <taxon>Hexapoda</taxon>
        <taxon>Insecta</taxon>
        <taxon>Pterygota</taxon>
        <taxon>Neoptera</taxon>
        <taxon>Paraneoptera</taxon>
        <taxon>Thysanoptera</taxon>
        <taxon>Terebrantia</taxon>
        <taxon>Thripoidea</taxon>
        <taxon>Thripidae</taxon>
        <taxon>Frankliniella</taxon>
    </lineage>
</organism>
<dbReference type="InterPro" id="IPR018790">
    <property type="entry name" value="DUF2358"/>
</dbReference>
<reference evidence="2" key="1">
    <citation type="submission" date="2025-08" db="UniProtKB">
        <authorList>
            <consortium name="RefSeq"/>
        </authorList>
    </citation>
    <scope>IDENTIFICATION</scope>
    <source>
        <tissue evidence="2">Whole organism</tissue>
    </source>
</reference>
<dbReference type="OrthoDB" id="44820at2759"/>
<dbReference type="PANTHER" id="PTHR31094:SF2">
    <property type="entry name" value="RIKEN CDNA 2310061I04 GENE"/>
    <property type="match status" value="1"/>
</dbReference>
<dbReference type="PANTHER" id="PTHR31094">
    <property type="entry name" value="RIKEN CDNA 2310061I04 GENE"/>
    <property type="match status" value="1"/>
</dbReference>
<dbReference type="Proteomes" id="UP000504606">
    <property type="component" value="Unplaced"/>
</dbReference>